<gene>
    <name evidence="2" type="ORF">QJS10_CPA01g02395</name>
</gene>
<accession>A0AAV9FHY5</accession>
<organism evidence="2 3">
    <name type="scientific">Acorus calamus</name>
    <name type="common">Sweet flag</name>
    <dbReference type="NCBI Taxonomy" id="4465"/>
    <lineage>
        <taxon>Eukaryota</taxon>
        <taxon>Viridiplantae</taxon>
        <taxon>Streptophyta</taxon>
        <taxon>Embryophyta</taxon>
        <taxon>Tracheophyta</taxon>
        <taxon>Spermatophyta</taxon>
        <taxon>Magnoliopsida</taxon>
        <taxon>Liliopsida</taxon>
        <taxon>Acoraceae</taxon>
        <taxon>Acorus</taxon>
    </lineage>
</organism>
<feature type="domain" description="RNase H type-1" evidence="1">
    <location>
        <begin position="52"/>
        <end position="109"/>
    </location>
</feature>
<dbReference type="EMBL" id="JAUJYO010000001">
    <property type="protein sequence ID" value="KAK1324498.1"/>
    <property type="molecule type" value="Genomic_DNA"/>
</dbReference>
<evidence type="ECO:0000259" key="1">
    <source>
        <dbReference type="Pfam" id="PF13456"/>
    </source>
</evidence>
<proteinExistence type="predicted"/>
<dbReference type="AlphaFoldDB" id="A0AAV9FHY5"/>
<dbReference type="GO" id="GO:0004523">
    <property type="term" value="F:RNA-DNA hybrid ribonuclease activity"/>
    <property type="evidence" value="ECO:0007669"/>
    <property type="project" value="InterPro"/>
</dbReference>
<evidence type="ECO:0000313" key="2">
    <source>
        <dbReference type="EMBL" id="KAK1324498.1"/>
    </source>
</evidence>
<reference evidence="2" key="2">
    <citation type="submission" date="2023-06" db="EMBL/GenBank/DDBJ databases">
        <authorList>
            <person name="Ma L."/>
            <person name="Liu K.-W."/>
            <person name="Li Z."/>
            <person name="Hsiao Y.-Y."/>
            <person name="Qi Y."/>
            <person name="Fu T."/>
            <person name="Tang G."/>
            <person name="Zhang D."/>
            <person name="Sun W.-H."/>
            <person name="Liu D.-K."/>
            <person name="Li Y."/>
            <person name="Chen G.-Z."/>
            <person name="Liu X.-D."/>
            <person name="Liao X.-Y."/>
            <person name="Jiang Y.-T."/>
            <person name="Yu X."/>
            <person name="Hao Y."/>
            <person name="Huang J."/>
            <person name="Zhao X.-W."/>
            <person name="Ke S."/>
            <person name="Chen Y.-Y."/>
            <person name="Wu W.-L."/>
            <person name="Hsu J.-L."/>
            <person name="Lin Y.-F."/>
            <person name="Huang M.-D."/>
            <person name="Li C.-Y."/>
            <person name="Huang L."/>
            <person name="Wang Z.-W."/>
            <person name="Zhao X."/>
            <person name="Zhong W.-Y."/>
            <person name="Peng D.-H."/>
            <person name="Ahmad S."/>
            <person name="Lan S."/>
            <person name="Zhang J.-S."/>
            <person name="Tsai W.-C."/>
            <person name="Van De Peer Y."/>
            <person name="Liu Z.-J."/>
        </authorList>
    </citation>
    <scope>NUCLEOTIDE SEQUENCE</scope>
    <source>
        <strain evidence="2">CP</strain>
        <tissue evidence="2">Leaves</tissue>
    </source>
</reference>
<evidence type="ECO:0000313" key="3">
    <source>
        <dbReference type="Proteomes" id="UP001180020"/>
    </source>
</evidence>
<sequence length="109" mass="11911">MQDLFAGLTLINRGFSRELSSPSKIGYVNSCRPPQMSIGLHRLWAGLRSTLDGSLADDRGGYGALIRNERGEFLLGIAGRNDLPLINLLELKAIEVGLWIAIKAGFRSI</sequence>
<keyword evidence="3" id="KW-1185">Reference proteome</keyword>
<dbReference type="GO" id="GO:0003676">
    <property type="term" value="F:nucleic acid binding"/>
    <property type="evidence" value="ECO:0007669"/>
    <property type="project" value="InterPro"/>
</dbReference>
<comment type="caution">
    <text evidence="2">The sequence shown here is derived from an EMBL/GenBank/DDBJ whole genome shotgun (WGS) entry which is preliminary data.</text>
</comment>
<protein>
    <recommendedName>
        <fullName evidence="1">RNase H type-1 domain-containing protein</fullName>
    </recommendedName>
</protein>
<dbReference type="Pfam" id="PF13456">
    <property type="entry name" value="RVT_3"/>
    <property type="match status" value="1"/>
</dbReference>
<dbReference type="Proteomes" id="UP001180020">
    <property type="component" value="Unassembled WGS sequence"/>
</dbReference>
<reference evidence="2" key="1">
    <citation type="journal article" date="2023" name="Nat. Commun.">
        <title>Diploid and tetraploid genomes of Acorus and the evolution of monocots.</title>
        <authorList>
            <person name="Ma L."/>
            <person name="Liu K.W."/>
            <person name="Li Z."/>
            <person name="Hsiao Y.Y."/>
            <person name="Qi Y."/>
            <person name="Fu T."/>
            <person name="Tang G.D."/>
            <person name="Zhang D."/>
            <person name="Sun W.H."/>
            <person name="Liu D.K."/>
            <person name="Li Y."/>
            <person name="Chen G.Z."/>
            <person name="Liu X.D."/>
            <person name="Liao X.Y."/>
            <person name="Jiang Y.T."/>
            <person name="Yu X."/>
            <person name="Hao Y."/>
            <person name="Huang J."/>
            <person name="Zhao X.W."/>
            <person name="Ke S."/>
            <person name="Chen Y.Y."/>
            <person name="Wu W.L."/>
            <person name="Hsu J.L."/>
            <person name="Lin Y.F."/>
            <person name="Huang M.D."/>
            <person name="Li C.Y."/>
            <person name="Huang L."/>
            <person name="Wang Z.W."/>
            <person name="Zhao X."/>
            <person name="Zhong W.Y."/>
            <person name="Peng D.H."/>
            <person name="Ahmad S."/>
            <person name="Lan S."/>
            <person name="Zhang J.S."/>
            <person name="Tsai W.C."/>
            <person name="Van de Peer Y."/>
            <person name="Liu Z.J."/>
        </authorList>
    </citation>
    <scope>NUCLEOTIDE SEQUENCE</scope>
    <source>
        <strain evidence="2">CP</strain>
    </source>
</reference>
<name>A0AAV9FHY5_ACOCL</name>
<dbReference type="InterPro" id="IPR002156">
    <property type="entry name" value="RNaseH_domain"/>
</dbReference>